<dbReference type="AlphaFoldDB" id="B4VMG2"/>
<dbReference type="EMBL" id="DS989845">
    <property type="protein sequence ID" value="EDX76721.1"/>
    <property type="molecule type" value="Genomic_DNA"/>
</dbReference>
<dbReference type="GO" id="GO:0003677">
    <property type="term" value="F:DNA binding"/>
    <property type="evidence" value="ECO:0007669"/>
    <property type="project" value="InterPro"/>
</dbReference>
<dbReference type="SUPFAM" id="SSF47413">
    <property type="entry name" value="lambda repressor-like DNA-binding domains"/>
    <property type="match status" value="1"/>
</dbReference>
<dbReference type="RefSeq" id="WP_006099679.1">
    <property type="nucleotide sequence ID" value="NZ_DS989845.1"/>
</dbReference>
<dbReference type="CDD" id="cd00093">
    <property type="entry name" value="HTH_XRE"/>
    <property type="match status" value="1"/>
</dbReference>
<reference evidence="2 3" key="1">
    <citation type="submission" date="2008-07" db="EMBL/GenBank/DDBJ databases">
        <authorList>
            <person name="Tandeau de Marsac N."/>
            <person name="Ferriera S."/>
            <person name="Johnson J."/>
            <person name="Kravitz S."/>
            <person name="Beeson K."/>
            <person name="Sutton G."/>
            <person name="Rogers Y.-H."/>
            <person name="Friedman R."/>
            <person name="Frazier M."/>
            <person name="Venter J.C."/>
        </authorList>
    </citation>
    <scope>NUCLEOTIDE SEQUENCE [LARGE SCALE GENOMIC DNA]</scope>
    <source>
        <strain evidence="2 3">PCC 7420</strain>
    </source>
</reference>
<accession>B4VMG2</accession>
<dbReference type="InterPro" id="IPR001387">
    <property type="entry name" value="Cro/C1-type_HTH"/>
</dbReference>
<keyword evidence="3" id="KW-1185">Reference proteome</keyword>
<dbReference type="Proteomes" id="UP000003835">
    <property type="component" value="Unassembled WGS sequence"/>
</dbReference>
<dbReference type="InterPro" id="IPR010982">
    <property type="entry name" value="Lambda_DNA-bd_dom_sf"/>
</dbReference>
<proteinExistence type="predicted"/>
<dbReference type="STRING" id="118168.MC7420_1724"/>
<dbReference type="PROSITE" id="PS50943">
    <property type="entry name" value="HTH_CROC1"/>
    <property type="match status" value="1"/>
</dbReference>
<sequence>MEKSICTREYALFLSHLRSARKAAGLTQEQIAQSLQQTQSFVSKCERGERRIDIV</sequence>
<name>B4VMG2_9CYAN</name>
<evidence type="ECO:0000313" key="3">
    <source>
        <dbReference type="Proteomes" id="UP000003835"/>
    </source>
</evidence>
<organism evidence="2 3">
    <name type="scientific">Coleofasciculus chthonoplastes PCC 7420</name>
    <dbReference type="NCBI Taxonomy" id="118168"/>
    <lineage>
        <taxon>Bacteria</taxon>
        <taxon>Bacillati</taxon>
        <taxon>Cyanobacteriota</taxon>
        <taxon>Cyanophyceae</taxon>
        <taxon>Coleofasciculales</taxon>
        <taxon>Coleofasciculaceae</taxon>
        <taxon>Coleofasciculus</taxon>
    </lineage>
</organism>
<dbReference type="Pfam" id="PF13560">
    <property type="entry name" value="HTH_31"/>
    <property type="match status" value="1"/>
</dbReference>
<feature type="domain" description="HTH cro/C1-type" evidence="1">
    <location>
        <begin position="17"/>
        <end position="54"/>
    </location>
</feature>
<dbReference type="Gene3D" id="1.10.260.40">
    <property type="entry name" value="lambda repressor-like DNA-binding domains"/>
    <property type="match status" value="1"/>
</dbReference>
<gene>
    <name evidence="2" type="ORF">MC7420_1724</name>
</gene>
<dbReference type="eggNOG" id="COG1396">
    <property type="taxonomic scope" value="Bacteria"/>
</dbReference>
<evidence type="ECO:0000259" key="1">
    <source>
        <dbReference type="PROSITE" id="PS50943"/>
    </source>
</evidence>
<dbReference type="OrthoDB" id="9803379at2"/>
<dbReference type="HOGENOM" id="CLU_066192_30_3_3"/>
<evidence type="ECO:0000313" key="2">
    <source>
        <dbReference type="EMBL" id="EDX76721.1"/>
    </source>
</evidence>
<protein>
    <recommendedName>
        <fullName evidence="1">HTH cro/C1-type domain-containing protein</fullName>
    </recommendedName>
</protein>